<accession>A0AAI8VW74</accession>
<feature type="region of interest" description="Disordered" evidence="1">
    <location>
        <begin position="148"/>
        <end position="178"/>
    </location>
</feature>
<keyword evidence="3" id="KW-0732">Signal</keyword>
<feature type="region of interest" description="Disordered" evidence="1">
    <location>
        <begin position="306"/>
        <end position="328"/>
    </location>
</feature>
<feature type="transmembrane region" description="Helical" evidence="2">
    <location>
        <begin position="260"/>
        <end position="283"/>
    </location>
</feature>
<feature type="compositionally biased region" description="Polar residues" evidence="1">
    <location>
        <begin position="531"/>
        <end position="543"/>
    </location>
</feature>
<feature type="compositionally biased region" description="Pro residues" evidence="1">
    <location>
        <begin position="457"/>
        <end position="470"/>
    </location>
</feature>
<reference evidence="4" key="1">
    <citation type="submission" date="2023-10" db="EMBL/GenBank/DDBJ databases">
        <authorList>
            <person name="Hackl T."/>
        </authorList>
    </citation>
    <scope>NUCLEOTIDE SEQUENCE</scope>
</reference>
<comment type="caution">
    <text evidence="4">The sequence shown here is derived from an EMBL/GenBank/DDBJ whole genome shotgun (WGS) entry which is preliminary data.</text>
</comment>
<evidence type="ECO:0000313" key="4">
    <source>
        <dbReference type="EMBL" id="CAJ2511819.1"/>
    </source>
</evidence>
<feature type="signal peptide" evidence="3">
    <location>
        <begin position="1"/>
        <end position="22"/>
    </location>
</feature>
<name>A0AAI8VW74_9PEZI</name>
<proteinExistence type="predicted"/>
<feature type="compositionally biased region" description="Polar residues" evidence="1">
    <location>
        <begin position="390"/>
        <end position="408"/>
    </location>
</feature>
<feature type="compositionally biased region" description="Low complexity" evidence="1">
    <location>
        <begin position="445"/>
        <end position="456"/>
    </location>
</feature>
<dbReference type="AlphaFoldDB" id="A0AAI8VW74"/>
<feature type="region of interest" description="Disordered" evidence="1">
    <location>
        <begin position="69"/>
        <end position="112"/>
    </location>
</feature>
<feature type="compositionally biased region" description="Basic and acidic residues" evidence="1">
    <location>
        <begin position="415"/>
        <end position="427"/>
    </location>
</feature>
<protein>
    <submittedName>
        <fullName evidence="4">Uu.00g074440.m01.CDS01</fullName>
    </submittedName>
</protein>
<feature type="region of interest" description="Disordered" evidence="1">
    <location>
        <begin position="634"/>
        <end position="653"/>
    </location>
</feature>
<keyword evidence="2" id="KW-0472">Membrane</keyword>
<feature type="region of interest" description="Disordered" evidence="1">
    <location>
        <begin position="607"/>
        <end position="626"/>
    </location>
</feature>
<gene>
    <name evidence="4" type="ORF">KHLLAP_LOCUS12287</name>
</gene>
<feature type="compositionally biased region" description="Pro residues" evidence="1">
    <location>
        <begin position="429"/>
        <end position="444"/>
    </location>
</feature>
<feature type="region of interest" description="Disordered" evidence="1">
    <location>
        <begin position="361"/>
        <end position="580"/>
    </location>
</feature>
<feature type="compositionally biased region" description="Basic and acidic residues" evidence="1">
    <location>
        <begin position="69"/>
        <end position="83"/>
    </location>
</feature>
<feature type="compositionally biased region" description="Low complexity" evidence="1">
    <location>
        <begin position="164"/>
        <end position="178"/>
    </location>
</feature>
<keyword evidence="2" id="KW-0812">Transmembrane</keyword>
<evidence type="ECO:0000256" key="1">
    <source>
        <dbReference type="SAM" id="MobiDB-lite"/>
    </source>
</evidence>
<feature type="chain" id="PRO_5042603257" evidence="3">
    <location>
        <begin position="23"/>
        <end position="674"/>
    </location>
</feature>
<keyword evidence="2" id="KW-1133">Transmembrane helix</keyword>
<dbReference type="Gene3D" id="1.20.120.20">
    <property type="entry name" value="Apolipoprotein"/>
    <property type="match status" value="1"/>
</dbReference>
<evidence type="ECO:0000313" key="5">
    <source>
        <dbReference type="Proteomes" id="UP001295740"/>
    </source>
</evidence>
<keyword evidence="5" id="KW-1185">Reference proteome</keyword>
<feature type="compositionally biased region" description="Low complexity" evidence="1">
    <location>
        <begin position="544"/>
        <end position="570"/>
    </location>
</feature>
<organism evidence="4 5">
    <name type="scientific">Anthostomella pinea</name>
    <dbReference type="NCBI Taxonomy" id="933095"/>
    <lineage>
        <taxon>Eukaryota</taxon>
        <taxon>Fungi</taxon>
        <taxon>Dikarya</taxon>
        <taxon>Ascomycota</taxon>
        <taxon>Pezizomycotina</taxon>
        <taxon>Sordariomycetes</taxon>
        <taxon>Xylariomycetidae</taxon>
        <taxon>Xylariales</taxon>
        <taxon>Xylariaceae</taxon>
        <taxon>Anthostomella</taxon>
    </lineage>
</organism>
<evidence type="ECO:0000256" key="3">
    <source>
        <dbReference type="SAM" id="SignalP"/>
    </source>
</evidence>
<dbReference type="EMBL" id="CAUWAG010000018">
    <property type="protein sequence ID" value="CAJ2511819.1"/>
    <property type="molecule type" value="Genomic_DNA"/>
</dbReference>
<sequence>MLRSWLLRFSLLIALATIEVGANCNTGELGTDSVFVRAAQLPHGDQPKLHKRIEHVVAEKETELEKLLLERTPESPSSPRERASPALGIPEPTAPPQRRQDDGQIQGLSSQLQSLSSSATQAISSVSSSASSAISQISQSAQSIRQSADQAVQSANQNADDANRQLSQTQSSASSAISAATSRASSQISQSLSSMSSRIALNMASAQSSASSAVSAAQVEASQFAASQVQEARADASGVRGDADSLVSQVQANSISGTNVAIIVSAAVVGTAILSTVLSCLIVRCRHKKRRAREAEAAAVGLNEKPPEKPIAVRGTPNSPRFTPFGGGTGYPMDKFKLPVLTPIKRKKVNEDSRANVGFAVSDYSNEGGDTKAQSFGGKGDGNADVYGVSPSSFRLQKPTGTVKSATSVRLIRVGSDKDKSKAETNHPPRTPPSPMSPPPPAPPQVAAAVAAAYPEPLSPPPTQPLPPTPSAITQPPKAQQSPPKPRYPRESTHSTTRDSEADMPGWRPPTMTSQRRLKFRDSSDIESAEPTPTTNGWRSSSIRNTMTSMRNTNTASLRTSPPDSSSRSPPRVRPQTTAAASFTTFPKVRAGPARGSAAASVADSIISRGRPGLGPGLQARLRGEADRRRTELAGFAGGGRPQGGNRENDRLRSSREFFSGDALRTAAWPFEGR</sequence>
<feature type="compositionally biased region" description="Basic and acidic residues" evidence="1">
    <location>
        <begin position="488"/>
        <end position="501"/>
    </location>
</feature>
<evidence type="ECO:0000256" key="2">
    <source>
        <dbReference type="SAM" id="Phobius"/>
    </source>
</evidence>
<dbReference type="Proteomes" id="UP001295740">
    <property type="component" value="Unassembled WGS sequence"/>
</dbReference>